<dbReference type="Pfam" id="PF23887">
    <property type="entry name" value="Phage_Gene47"/>
    <property type="match status" value="1"/>
</dbReference>
<proteinExistence type="predicted"/>
<dbReference type="EMBL" id="MK061408">
    <property type="protein sequence ID" value="AZF93433.1"/>
    <property type="molecule type" value="Genomic_DNA"/>
</dbReference>
<keyword evidence="2" id="KW-1185">Reference proteome</keyword>
<organism evidence="1 2">
    <name type="scientific">Mycobacterium phage Centaur</name>
    <dbReference type="NCBI Taxonomy" id="2488784"/>
    <lineage>
        <taxon>Viruses</taxon>
        <taxon>Duplodnaviria</taxon>
        <taxon>Heunggongvirae</taxon>
        <taxon>Uroviricota</taxon>
        <taxon>Caudoviricetes</taxon>
        <taxon>Turbidovirus</taxon>
        <taxon>Turbidovirus centaur</taxon>
    </lineage>
</organism>
<dbReference type="GeneID" id="64947476"/>
<gene>
    <name evidence="1" type="primary">49</name>
    <name evidence="1" type="ORF">SEA_CENTAUR_49</name>
</gene>
<dbReference type="Proteomes" id="UP000273202">
    <property type="component" value="Segment"/>
</dbReference>
<evidence type="ECO:0000313" key="1">
    <source>
        <dbReference type="EMBL" id="AZF93433.1"/>
    </source>
</evidence>
<name>A0A3G8FF67_9CAUD</name>
<dbReference type="KEGG" id="vg:64947476"/>
<accession>A0A3G8FF67</accession>
<evidence type="ECO:0000313" key="2">
    <source>
        <dbReference type="Proteomes" id="UP000273202"/>
    </source>
</evidence>
<dbReference type="RefSeq" id="YP_010063664.1">
    <property type="nucleotide sequence ID" value="NC_054808.1"/>
</dbReference>
<dbReference type="InterPro" id="IPR056973">
    <property type="entry name" value="Phage_L5_Gp47"/>
</dbReference>
<reference evidence="1 2" key="1">
    <citation type="submission" date="2018-10" db="EMBL/GenBank/DDBJ databases">
        <authorList>
            <person name="Staples A.K."/>
            <person name="Chhabra S.A."/>
            <person name="Chang S.T."/>
            <person name="Gover H.T."/>
            <person name="Sandhu A."/>
            <person name="Gaffney B.L."/>
            <person name="King R.A."/>
            <person name="Rinehart C.A."/>
            <person name="Rowland N.S."/>
            <person name="Garlena R.A."/>
            <person name="Russell D.A."/>
            <person name="Pope W.H."/>
            <person name="Jacobs-Sera D."/>
            <person name="Hendrix R.W."/>
            <person name="Hatfull G.F."/>
        </authorList>
    </citation>
    <scope>NUCLEOTIDE SEQUENCE [LARGE SCALE GENOMIC DNA]</scope>
</reference>
<sequence>MARRATLINLEDRFHVIAGEPVLDTQEGTLTVIHDDLTARVFNWDKVIDFYHMTEDEYQDTLDDLVGDNT</sequence>
<protein>
    <submittedName>
        <fullName evidence="1">Uncharacterized protein</fullName>
    </submittedName>
</protein>